<reference evidence="1" key="1">
    <citation type="submission" date="2022-08" db="EMBL/GenBank/DDBJ databases">
        <authorList>
            <person name="Dojs M.A."/>
            <person name="Fleischacker C.L."/>
            <person name="Jackson S.M."/>
            <person name="Feiring S.B."/>
            <person name="Webb R.J."/>
            <person name="Schaefbauer A.B."/>
            <person name="Vigness C.A."/>
            <person name="Boyle B.L."/>
            <person name="Frank J.R."/>
            <person name="Fleischacker T.C."/>
            <person name="Ackerman S.B."/>
            <person name="Balish M.F."/>
            <person name="Garlena R.A."/>
            <person name="Russell D.A."/>
            <person name="Jacobs-Sera D."/>
            <person name="Hatfull G.F."/>
        </authorList>
    </citation>
    <scope>NUCLEOTIDE SEQUENCE</scope>
</reference>
<proteinExistence type="predicted"/>
<dbReference type="EMBL" id="OP297545">
    <property type="protein sequence ID" value="UXE04792.1"/>
    <property type="molecule type" value="Genomic_DNA"/>
</dbReference>
<evidence type="ECO:0000313" key="1">
    <source>
        <dbReference type="EMBL" id="UXE04792.1"/>
    </source>
</evidence>
<protein>
    <submittedName>
        <fullName evidence="1">Uncharacterized protein</fullName>
    </submittedName>
</protein>
<keyword evidence="2" id="KW-1185">Reference proteome</keyword>
<sequence>MNLEQQAGAARSIAYFLGAHEEWNNPAELLEMVADTLTNAGFPDPATAKDFYANAGGAELTPPSQPVINVHVDAAASSPEQIQAIFKGLNVLATAAEAGNNGDYCNCPDCTTARRTVENLPAAEPAVTPEQAERIARTHFDALPKLGSDHLAASSCANPVPVCVDAGAHQPPCRCILPAGHDGNCLSIKEASPYLRSADS</sequence>
<gene>
    <name evidence="1" type="primary">56</name>
    <name evidence="1" type="ORF">SEA_SHAMBRE1_56</name>
</gene>
<dbReference type="KEGG" id="vg:80020051"/>
<name>A0A977KPQ0_9CAUD</name>
<organism evidence="1 2">
    <name type="scientific">Arthrobacter phage Shambre1</name>
    <dbReference type="NCBI Taxonomy" id="2927284"/>
    <lineage>
        <taxon>Viruses</taxon>
        <taxon>Duplodnaviria</taxon>
        <taxon>Heunggongvirae</taxon>
        <taxon>Uroviricota</taxon>
        <taxon>Caudoviricetes</taxon>
        <taxon>Bismarckvirus</taxon>
        <taxon>Bismarckvirus shambre1</taxon>
    </lineage>
</organism>
<evidence type="ECO:0000313" key="2">
    <source>
        <dbReference type="Proteomes" id="UP001063033"/>
    </source>
</evidence>
<accession>A0A977KPQ0</accession>
<dbReference type="GeneID" id="80020051"/>
<dbReference type="Proteomes" id="UP001063033">
    <property type="component" value="Segment"/>
</dbReference>
<dbReference type="RefSeq" id="YP_010755399.1">
    <property type="nucleotide sequence ID" value="NC_073469.1"/>
</dbReference>